<feature type="compositionally biased region" description="Low complexity" evidence="4">
    <location>
        <begin position="357"/>
        <end position="369"/>
    </location>
</feature>
<dbReference type="PROSITE" id="PS50082">
    <property type="entry name" value="WD_REPEATS_2"/>
    <property type="match status" value="3"/>
</dbReference>
<evidence type="ECO:0000256" key="4">
    <source>
        <dbReference type="SAM" id="MobiDB-lite"/>
    </source>
</evidence>
<dbReference type="AlphaFoldDB" id="A0A4U0XC86"/>
<keyword evidence="6" id="KW-1185">Reference proteome</keyword>
<comment type="caution">
    <text evidence="5">The sequence shown here is derived from an EMBL/GenBank/DDBJ whole genome shotgun (WGS) entry which is preliminary data.</text>
</comment>
<evidence type="ECO:0000256" key="1">
    <source>
        <dbReference type="ARBA" id="ARBA00022574"/>
    </source>
</evidence>
<dbReference type="PROSITE" id="PS00678">
    <property type="entry name" value="WD_REPEATS_1"/>
    <property type="match status" value="1"/>
</dbReference>
<feature type="repeat" description="WD" evidence="3">
    <location>
        <begin position="236"/>
        <end position="269"/>
    </location>
</feature>
<proteinExistence type="predicted"/>
<reference evidence="5 6" key="1">
    <citation type="submission" date="2017-03" db="EMBL/GenBank/DDBJ databases">
        <title>Genomes of endolithic fungi from Antarctica.</title>
        <authorList>
            <person name="Coleine C."/>
            <person name="Masonjones S."/>
            <person name="Stajich J.E."/>
        </authorList>
    </citation>
    <scope>NUCLEOTIDE SEQUENCE [LARGE SCALE GENOMIC DNA]</scope>
    <source>
        <strain evidence="5 6">CCFEE 5184</strain>
    </source>
</reference>
<dbReference type="InterPro" id="IPR011047">
    <property type="entry name" value="Quinoprotein_ADH-like_sf"/>
</dbReference>
<dbReference type="SUPFAM" id="SSF50998">
    <property type="entry name" value="Quinoprotein alcohol dehydrogenase-like"/>
    <property type="match status" value="1"/>
</dbReference>
<dbReference type="STRING" id="329884.A0A4U0XC86"/>
<dbReference type="PANTHER" id="PTHR19857:SF8">
    <property type="entry name" value="ANGIO-ASSOCIATED MIGRATORY CELL PROTEIN"/>
    <property type="match status" value="1"/>
</dbReference>
<dbReference type="PANTHER" id="PTHR19857">
    <property type="entry name" value="MITOCHONDRIAL DIVISION PROTEIN 1-RELATED"/>
    <property type="match status" value="1"/>
</dbReference>
<evidence type="ECO:0000313" key="5">
    <source>
        <dbReference type="EMBL" id="TKA74360.1"/>
    </source>
</evidence>
<dbReference type="EMBL" id="NAJQ01000229">
    <property type="protein sequence ID" value="TKA74360.1"/>
    <property type="molecule type" value="Genomic_DNA"/>
</dbReference>
<evidence type="ECO:0000256" key="3">
    <source>
        <dbReference type="PROSITE-ProRule" id="PRU00221"/>
    </source>
</evidence>
<protein>
    <submittedName>
        <fullName evidence="5">Uncharacterized protein</fullName>
    </submittedName>
</protein>
<feature type="repeat" description="WD" evidence="3">
    <location>
        <begin position="455"/>
        <end position="483"/>
    </location>
</feature>
<keyword evidence="2" id="KW-0677">Repeat</keyword>
<evidence type="ECO:0000313" key="6">
    <source>
        <dbReference type="Proteomes" id="UP000309340"/>
    </source>
</evidence>
<dbReference type="PROSITE" id="PS50294">
    <property type="entry name" value="WD_REPEATS_REGION"/>
    <property type="match status" value="1"/>
</dbReference>
<dbReference type="InterPro" id="IPR001680">
    <property type="entry name" value="WD40_rpt"/>
</dbReference>
<feature type="compositionally biased region" description="Acidic residues" evidence="4">
    <location>
        <begin position="18"/>
        <end position="51"/>
    </location>
</feature>
<dbReference type="InterPro" id="IPR019775">
    <property type="entry name" value="WD40_repeat_CS"/>
</dbReference>
<name>A0A4U0XC86_9PEZI</name>
<sequence>MADREMRDNDPHNSLTDEQADALLDMDEAEETIEQDEDAAMDSEGEDGEDVDVDGTIEEIQLQNDSAAHFDLHKDSVYCIAQHPLHPEIVATGGGDDTAYIWSATPVTETGDGPVLPASYESNPQPRERKGQEAIAKLAEQDETVNAIAFTLPAGEFVATGTLAGKLNVYATPTRSQPTAKLIGTAKEVEEINWLLPCPHKSYPNTIALGATDGSVWVYTIDASDSASPLTIVQTFFLHQAPCTAGAWTPDGKLLATVAEDSSLYVWDVFGEAAAAGVTDPMGGGQAVVGLTAEDERFKVDGGLYSAAVSPGGGIVAVGGADGHIRVVGLPRLSSPAAASNTAGAKGAGARNKPTGSKQSPAPASTSASASQAGQLLASLCAQADGIETLSFSQPPLTLLAAGSVDGSIALFDAAHNFALRRHIPSAHRGEEEEEEGAQAVIQVEFVKTGLGRPNPRGHLLTSCGNDGVVRRWDVRGGTTAEAGKGKGLVGEWKGHRGGGEGGGVLGFVQGGGGGRVVTAGDDGVGLVFETP</sequence>
<feature type="region of interest" description="Disordered" evidence="4">
    <location>
        <begin position="339"/>
        <end position="369"/>
    </location>
</feature>
<gene>
    <name evidence="5" type="ORF">B0A55_05508</name>
</gene>
<feature type="repeat" description="WD" evidence="3">
    <location>
        <begin position="70"/>
        <end position="103"/>
    </location>
</feature>
<accession>A0A4U0XC86</accession>
<keyword evidence="1 3" id="KW-0853">WD repeat</keyword>
<dbReference type="Proteomes" id="UP000309340">
    <property type="component" value="Unassembled WGS sequence"/>
</dbReference>
<dbReference type="SUPFAM" id="SSF50978">
    <property type="entry name" value="WD40 repeat-like"/>
    <property type="match status" value="1"/>
</dbReference>
<feature type="region of interest" description="Disordered" evidence="4">
    <location>
        <begin position="1"/>
        <end position="51"/>
    </location>
</feature>
<feature type="compositionally biased region" description="Low complexity" evidence="4">
    <location>
        <begin position="339"/>
        <end position="350"/>
    </location>
</feature>
<dbReference type="SMART" id="SM00320">
    <property type="entry name" value="WD40"/>
    <property type="match status" value="8"/>
</dbReference>
<dbReference type="InterPro" id="IPR036322">
    <property type="entry name" value="WD40_repeat_dom_sf"/>
</dbReference>
<evidence type="ECO:0000256" key="2">
    <source>
        <dbReference type="ARBA" id="ARBA00022737"/>
    </source>
</evidence>
<dbReference type="Gene3D" id="2.130.10.10">
    <property type="entry name" value="YVTN repeat-like/Quinoprotein amine dehydrogenase"/>
    <property type="match status" value="1"/>
</dbReference>
<dbReference type="InterPro" id="IPR015943">
    <property type="entry name" value="WD40/YVTN_repeat-like_dom_sf"/>
</dbReference>
<organism evidence="5 6">
    <name type="scientific">Friedmanniomyces simplex</name>
    <dbReference type="NCBI Taxonomy" id="329884"/>
    <lineage>
        <taxon>Eukaryota</taxon>
        <taxon>Fungi</taxon>
        <taxon>Dikarya</taxon>
        <taxon>Ascomycota</taxon>
        <taxon>Pezizomycotina</taxon>
        <taxon>Dothideomycetes</taxon>
        <taxon>Dothideomycetidae</taxon>
        <taxon>Mycosphaerellales</taxon>
        <taxon>Teratosphaeriaceae</taxon>
        <taxon>Friedmanniomyces</taxon>
    </lineage>
</organism>
<feature type="compositionally biased region" description="Basic and acidic residues" evidence="4">
    <location>
        <begin position="1"/>
        <end position="11"/>
    </location>
</feature>
<dbReference type="Pfam" id="PF00400">
    <property type="entry name" value="WD40"/>
    <property type="match status" value="3"/>
</dbReference>
<dbReference type="InterPro" id="IPR051179">
    <property type="entry name" value="WD_repeat_multifunction"/>
</dbReference>
<dbReference type="OrthoDB" id="10261640at2759"/>